<dbReference type="AlphaFoldDB" id="A0A9X4RCQ4"/>
<feature type="transmembrane region" description="Helical" evidence="12">
    <location>
        <begin position="105"/>
        <end position="122"/>
    </location>
</feature>
<evidence type="ECO:0000256" key="6">
    <source>
        <dbReference type="ARBA" id="ARBA00022679"/>
    </source>
</evidence>
<evidence type="ECO:0000256" key="2">
    <source>
        <dbReference type="ARBA" id="ARBA00004141"/>
    </source>
</evidence>
<dbReference type="RefSeq" id="WP_277834268.1">
    <property type="nucleotide sequence ID" value="NZ_JAAIVF010000006.1"/>
</dbReference>
<dbReference type="EC" id="2.1.1.334" evidence="4"/>
<feature type="transmembrane region" description="Helical" evidence="12">
    <location>
        <begin position="66"/>
        <end position="84"/>
    </location>
</feature>
<keyword evidence="15" id="KW-1185">Reference proteome</keyword>
<keyword evidence="6" id="KW-0808">Transferase</keyword>
<dbReference type="Pfam" id="PF07298">
    <property type="entry name" value="NnrU"/>
    <property type="match status" value="1"/>
</dbReference>
<reference evidence="14" key="1">
    <citation type="submission" date="2022-08" db="EMBL/GenBank/DDBJ databases">
        <title>Genome analysis of Corynebacteriales strain.</title>
        <authorList>
            <person name="Lee S.D."/>
        </authorList>
    </citation>
    <scope>NUCLEOTIDE SEQUENCE</scope>
    <source>
        <strain evidence="14">D3-21</strain>
    </source>
</reference>
<dbReference type="Proteomes" id="UP001152755">
    <property type="component" value="Unassembled WGS sequence"/>
</dbReference>
<evidence type="ECO:0000259" key="13">
    <source>
        <dbReference type="Pfam" id="PF07298"/>
    </source>
</evidence>
<dbReference type="PANTHER" id="PTHR31040:SF1">
    <property type="entry name" value="NURIM"/>
    <property type="match status" value="1"/>
</dbReference>
<dbReference type="InterPro" id="IPR054700">
    <property type="entry name" value="MddA"/>
</dbReference>
<evidence type="ECO:0000256" key="8">
    <source>
        <dbReference type="ARBA" id="ARBA00022692"/>
    </source>
</evidence>
<evidence type="ECO:0000313" key="15">
    <source>
        <dbReference type="Proteomes" id="UP001152755"/>
    </source>
</evidence>
<dbReference type="GO" id="GO:0008168">
    <property type="term" value="F:methyltransferase activity"/>
    <property type="evidence" value="ECO:0007669"/>
    <property type="project" value="UniProtKB-KW"/>
</dbReference>
<evidence type="ECO:0000256" key="3">
    <source>
        <dbReference type="ARBA" id="ARBA00010631"/>
    </source>
</evidence>
<evidence type="ECO:0000256" key="4">
    <source>
        <dbReference type="ARBA" id="ARBA00012149"/>
    </source>
</evidence>
<dbReference type="GO" id="GO:0032259">
    <property type="term" value="P:methylation"/>
    <property type="evidence" value="ECO:0007669"/>
    <property type="project" value="UniProtKB-KW"/>
</dbReference>
<proteinExistence type="inferred from homology"/>
<keyword evidence="8 12" id="KW-0812">Transmembrane</keyword>
<evidence type="ECO:0000256" key="10">
    <source>
        <dbReference type="ARBA" id="ARBA00023136"/>
    </source>
</evidence>
<protein>
    <recommendedName>
        <fullName evidence="4">methanethiol S-methyltransferase</fullName>
        <ecNumber evidence="4">2.1.1.334</ecNumber>
    </recommendedName>
</protein>
<gene>
    <name evidence="14" type="ORF">NVS88_01925</name>
</gene>
<evidence type="ECO:0000256" key="1">
    <source>
        <dbReference type="ARBA" id="ARBA00002096"/>
    </source>
</evidence>
<evidence type="ECO:0000256" key="5">
    <source>
        <dbReference type="ARBA" id="ARBA00022603"/>
    </source>
</evidence>
<keyword evidence="5" id="KW-0489">Methyltransferase</keyword>
<keyword evidence="9 12" id="KW-1133">Transmembrane helix</keyword>
<evidence type="ECO:0000256" key="7">
    <source>
        <dbReference type="ARBA" id="ARBA00022691"/>
    </source>
</evidence>
<comment type="subcellular location">
    <subcellularLocation>
        <location evidence="2">Membrane</location>
        <topology evidence="2">Multi-pass membrane protein</topology>
    </subcellularLocation>
</comment>
<dbReference type="Gene3D" id="1.20.120.1630">
    <property type="match status" value="1"/>
</dbReference>
<keyword evidence="10 12" id="KW-0472">Membrane</keyword>
<dbReference type="NCBIfam" id="NF045656">
    <property type="entry name" value="MeththiolMtaseMddA"/>
    <property type="match status" value="1"/>
</dbReference>
<comment type="similarity">
    <text evidence="3">Belongs to the nurim family.</text>
</comment>
<sequence length="269" mass="29932">MPAHQNEPTTAAQARAEGSRAGARTRAYGVVAYALFLVVFLYTIGWVEGLVVPRNIDDGPTASTTVAVLIDLGLLSLFAVQHSVMARPAFKRRWTRLVPPAAERSTYVLCATAALALVMWQWRPIPDAVWAFGPTPARTAVYALSMAGWALVLVATFAIDHLDLFGLRQAFRRHEDGVAATEFRMPALYRLVRHPLYLGFVIAFWAAPTMTVGRLLFAAVTTAYILVAIRFEERDLITSFGDRRRSYRRRVPMLVPVPRPSHARVQRSA</sequence>
<dbReference type="InterPro" id="IPR009915">
    <property type="entry name" value="NnrU_dom"/>
</dbReference>
<keyword evidence="7" id="KW-0949">S-adenosyl-L-methionine</keyword>
<accession>A0A9X4RCQ4</accession>
<dbReference type="PANTHER" id="PTHR31040">
    <property type="entry name" value="NURIM"/>
    <property type="match status" value="1"/>
</dbReference>
<evidence type="ECO:0000256" key="11">
    <source>
        <dbReference type="ARBA" id="ARBA00048134"/>
    </source>
</evidence>
<organism evidence="14 15">
    <name type="scientific">Speluncibacter jeojiensis</name>
    <dbReference type="NCBI Taxonomy" id="2710754"/>
    <lineage>
        <taxon>Bacteria</taxon>
        <taxon>Bacillati</taxon>
        <taxon>Actinomycetota</taxon>
        <taxon>Actinomycetes</taxon>
        <taxon>Mycobacteriales</taxon>
        <taxon>Speluncibacteraceae</taxon>
        <taxon>Speluncibacter</taxon>
    </lineage>
</organism>
<dbReference type="GO" id="GO:0016020">
    <property type="term" value="C:membrane"/>
    <property type="evidence" value="ECO:0007669"/>
    <property type="project" value="UniProtKB-SubCell"/>
</dbReference>
<comment type="function">
    <text evidence="1">Catalyzes the methylation of methanethiol (MeSH) to yield dimethylsulphide (DMS).</text>
</comment>
<evidence type="ECO:0000256" key="9">
    <source>
        <dbReference type="ARBA" id="ARBA00022989"/>
    </source>
</evidence>
<dbReference type="InterPro" id="IPR033580">
    <property type="entry name" value="Nurim-like"/>
</dbReference>
<feature type="domain" description="NnrU" evidence="13">
    <location>
        <begin position="74"/>
        <end position="207"/>
    </location>
</feature>
<feature type="transmembrane region" description="Helical" evidence="12">
    <location>
        <begin position="27"/>
        <end position="46"/>
    </location>
</feature>
<comment type="caution">
    <text evidence="14">The sequence shown here is derived from an EMBL/GenBank/DDBJ whole genome shotgun (WGS) entry which is preliminary data.</text>
</comment>
<evidence type="ECO:0000313" key="14">
    <source>
        <dbReference type="EMBL" id="MDG3013312.1"/>
    </source>
</evidence>
<evidence type="ECO:0000256" key="12">
    <source>
        <dbReference type="SAM" id="Phobius"/>
    </source>
</evidence>
<comment type="catalytic activity">
    <reaction evidence="11">
        <text>methanethiol + S-adenosyl-L-methionine = dimethyl sulfide + S-adenosyl-L-homocysteine + H(+)</text>
        <dbReference type="Rhea" id="RHEA:50428"/>
        <dbReference type="ChEBI" id="CHEBI:15378"/>
        <dbReference type="ChEBI" id="CHEBI:16007"/>
        <dbReference type="ChEBI" id="CHEBI:17437"/>
        <dbReference type="ChEBI" id="CHEBI:57856"/>
        <dbReference type="ChEBI" id="CHEBI:59789"/>
        <dbReference type="EC" id="2.1.1.334"/>
    </reaction>
</comment>
<dbReference type="EMBL" id="JANRHA010000001">
    <property type="protein sequence ID" value="MDG3013312.1"/>
    <property type="molecule type" value="Genomic_DNA"/>
</dbReference>
<feature type="transmembrane region" description="Helical" evidence="12">
    <location>
        <begin position="142"/>
        <end position="166"/>
    </location>
</feature>
<name>A0A9X4RCQ4_9ACTN</name>